<dbReference type="Gene3D" id="3.40.50.12780">
    <property type="entry name" value="N-terminal domain of ligase-like"/>
    <property type="match status" value="1"/>
</dbReference>
<gene>
    <name evidence="7" type="ORF">WG929_19980</name>
</gene>
<keyword evidence="4" id="KW-0067">ATP-binding</keyword>
<dbReference type="InterPro" id="IPR000873">
    <property type="entry name" value="AMP-dep_synth/lig_dom"/>
</dbReference>
<keyword evidence="3" id="KW-0547">Nucleotide-binding</keyword>
<reference evidence="7 8" key="1">
    <citation type="submission" date="2024-03" db="EMBL/GenBank/DDBJ databases">
        <title>High-quality draft genome sequence of Oceanobacter sp. wDCs-4.</title>
        <authorList>
            <person name="Dong C."/>
        </authorList>
    </citation>
    <scope>NUCLEOTIDE SEQUENCE [LARGE SCALE GENOMIC DNA]</scope>
    <source>
        <strain evidence="8">wDCs-4</strain>
    </source>
</reference>
<protein>
    <submittedName>
        <fullName evidence="7">Acetoacetate--CoA ligase</fullName>
        <ecNumber evidence="7">6.2.1.16</ecNumber>
    </submittedName>
</protein>
<dbReference type="NCBIfam" id="NF002937">
    <property type="entry name" value="PRK03584.1"/>
    <property type="match status" value="1"/>
</dbReference>
<dbReference type="InterPro" id="IPR020845">
    <property type="entry name" value="AMP-binding_CS"/>
</dbReference>
<evidence type="ECO:0000256" key="4">
    <source>
        <dbReference type="ARBA" id="ARBA00022840"/>
    </source>
</evidence>
<dbReference type="Proteomes" id="UP001620597">
    <property type="component" value="Unassembled WGS sequence"/>
</dbReference>
<dbReference type="PANTHER" id="PTHR42921:SF1">
    <property type="entry name" value="ACETOACETYL-COA SYNTHETASE"/>
    <property type="match status" value="1"/>
</dbReference>
<keyword evidence="2 7" id="KW-0436">Ligase</keyword>
<organism evidence="7 8">
    <name type="scientific">Oceanobacter antarcticus</name>
    <dbReference type="NCBI Taxonomy" id="3133425"/>
    <lineage>
        <taxon>Bacteria</taxon>
        <taxon>Pseudomonadati</taxon>
        <taxon>Pseudomonadota</taxon>
        <taxon>Gammaproteobacteria</taxon>
        <taxon>Oceanospirillales</taxon>
        <taxon>Oceanospirillaceae</taxon>
        <taxon>Oceanobacter</taxon>
    </lineage>
</organism>
<dbReference type="InterPro" id="IPR042099">
    <property type="entry name" value="ANL_N_sf"/>
</dbReference>
<dbReference type="NCBIfam" id="TIGR01217">
    <property type="entry name" value="ac_ac_CoA_syn"/>
    <property type="match status" value="1"/>
</dbReference>
<dbReference type="EC" id="6.2.1.16" evidence="7"/>
<evidence type="ECO:0000256" key="2">
    <source>
        <dbReference type="ARBA" id="ARBA00022598"/>
    </source>
</evidence>
<dbReference type="GO" id="GO:0030729">
    <property type="term" value="F:acetoacetate-CoA ligase activity"/>
    <property type="evidence" value="ECO:0007669"/>
    <property type="project" value="UniProtKB-EC"/>
</dbReference>
<evidence type="ECO:0000256" key="3">
    <source>
        <dbReference type="ARBA" id="ARBA00022741"/>
    </source>
</evidence>
<evidence type="ECO:0000259" key="6">
    <source>
        <dbReference type="Pfam" id="PF16177"/>
    </source>
</evidence>
<evidence type="ECO:0000259" key="5">
    <source>
        <dbReference type="Pfam" id="PF00501"/>
    </source>
</evidence>
<evidence type="ECO:0000313" key="7">
    <source>
        <dbReference type="EMBL" id="MFK4754685.1"/>
    </source>
</evidence>
<accession>A0ABW8NNW8</accession>
<feature type="domain" description="AMP-dependent synthetase/ligase" evidence="5">
    <location>
        <begin position="102"/>
        <end position="474"/>
    </location>
</feature>
<comment type="similarity">
    <text evidence="1">Belongs to the ATP-dependent AMP-binding enzyme family.</text>
</comment>
<dbReference type="SUPFAM" id="SSF56801">
    <property type="entry name" value="Acetyl-CoA synthetase-like"/>
    <property type="match status" value="1"/>
</dbReference>
<feature type="domain" description="Acetyl-coenzyme A synthetase N-terminal" evidence="6">
    <location>
        <begin position="39"/>
        <end position="95"/>
    </location>
</feature>
<name>A0ABW8NNW8_9GAMM</name>
<dbReference type="InterPro" id="IPR005914">
    <property type="entry name" value="Acac_CoA_synth"/>
</dbReference>
<dbReference type="PANTHER" id="PTHR42921">
    <property type="entry name" value="ACETOACETYL-COA SYNTHETASE"/>
    <property type="match status" value="1"/>
</dbReference>
<dbReference type="InterPro" id="IPR032387">
    <property type="entry name" value="ACAS_N"/>
</dbReference>
<dbReference type="RefSeq" id="WP_369856674.1">
    <property type="nucleotide sequence ID" value="NZ_JBBKTX010000039.1"/>
</dbReference>
<dbReference type="Gene3D" id="3.30.300.30">
    <property type="match status" value="1"/>
</dbReference>
<dbReference type="Pfam" id="PF00501">
    <property type="entry name" value="AMP-binding"/>
    <property type="match status" value="1"/>
</dbReference>
<dbReference type="EMBL" id="JBBKTX010000039">
    <property type="protein sequence ID" value="MFK4754685.1"/>
    <property type="molecule type" value="Genomic_DNA"/>
</dbReference>
<dbReference type="PROSITE" id="PS00455">
    <property type="entry name" value="AMP_BINDING"/>
    <property type="match status" value="1"/>
</dbReference>
<evidence type="ECO:0000313" key="8">
    <source>
        <dbReference type="Proteomes" id="UP001620597"/>
    </source>
</evidence>
<comment type="caution">
    <text evidence="7">The sequence shown here is derived from an EMBL/GenBank/DDBJ whole genome shotgun (WGS) entry which is preliminary data.</text>
</comment>
<dbReference type="Pfam" id="PF16177">
    <property type="entry name" value="ACAS_N"/>
    <property type="match status" value="1"/>
</dbReference>
<keyword evidence="8" id="KW-1185">Reference proteome</keyword>
<evidence type="ECO:0000256" key="1">
    <source>
        <dbReference type="ARBA" id="ARBA00006432"/>
    </source>
</evidence>
<dbReference type="InterPro" id="IPR045851">
    <property type="entry name" value="AMP-bd_C_sf"/>
</dbReference>
<proteinExistence type="inferred from homology"/>
<sequence>MTAQPKVLWQPSNERLKQAKLTGYTNWLKETRGVSFDRYDDLWSWSAETHPEDFWKSVVDYFELPYADTVGEVMSSDAMPYTRWFKGVTTNFAEQVFRFAHLDSPALVYESEALGKGELSWSELKQQVASLAECLRSQGVQPGDRVVACLPNTWHAVVSFLAVAAVGAIWSICAPEMGPVSILDRFQQIEPKAFIACDGYVFSGKTIDKRPVIEEVASSLPTLKTIIRVNLISSDRADIAGKETISWQQASSQKPQLRCESVSFEQPLWVVYSSGTTGIPKAIVHGHGGVALMNIVSAAFHTDLGPGDRYLWVASTGWIVWNILVCGLLVGATVCLFDGALTGSGSTPDWQRLWRFVAENNVEAFGAGAGFFASCDKFNVEPGRDCDLSTLRTIISSGAPLTPESYEWIYRQVPDVWVTSASGGTDIAGAFITGAPTLPVYSGEMQCRGLGAAVYAFDDDGRPVEGRVGELVCTRALPSMPLYFWGDKDDERYLDSYFGMYTDAKSGQSVWRHGDWLELNSRSQASSGVIFGRSDATINRGGIRMGTSEIYRVVDRLPVVADSMVVDLEYLGKPSMLALFVVLRNESELTTEIEDTIRSEIRVSLSPRYVPNKILAVPGIPRNITGKKLELPIKKVLLGFNPEDVAKRDGLANPDIFDWYVDNAQEFI</sequence>